<keyword evidence="8 11" id="KW-0067">ATP-binding</keyword>
<evidence type="ECO:0000256" key="5">
    <source>
        <dbReference type="ARBA" id="ARBA00022679"/>
    </source>
</evidence>
<dbReference type="FunFam" id="3.30.200.20:FF:000524">
    <property type="entry name" value="Non-specific serine/threonine protein kinase"/>
    <property type="match status" value="1"/>
</dbReference>
<evidence type="ECO:0000256" key="4">
    <source>
        <dbReference type="ARBA" id="ARBA00022553"/>
    </source>
</evidence>
<evidence type="ECO:0000256" key="7">
    <source>
        <dbReference type="ARBA" id="ARBA00022777"/>
    </source>
</evidence>
<name>A0A8S1QWR8_9CILI</name>
<dbReference type="InterPro" id="IPR017441">
    <property type="entry name" value="Protein_kinase_ATP_BS"/>
</dbReference>
<dbReference type="PROSITE" id="PS00108">
    <property type="entry name" value="PROTEIN_KINASE_ST"/>
    <property type="match status" value="1"/>
</dbReference>
<gene>
    <name evidence="15" type="ORF">PSON_ATCC_30995.1.T1220058</name>
</gene>
<dbReference type="InterPro" id="IPR045270">
    <property type="entry name" value="STKc_AGC"/>
</dbReference>
<dbReference type="CDD" id="cd05123">
    <property type="entry name" value="STKc_AGC"/>
    <property type="match status" value="1"/>
</dbReference>
<dbReference type="Pfam" id="PF00069">
    <property type="entry name" value="Pkinase"/>
    <property type="match status" value="1"/>
</dbReference>
<dbReference type="AlphaFoldDB" id="A0A8S1QWR8"/>
<comment type="similarity">
    <text evidence="1">Belongs to the protein kinase superfamily. AGC Ser/Thr protein kinase family.</text>
</comment>
<dbReference type="PROSITE" id="PS50011">
    <property type="entry name" value="PROTEIN_KINASE_DOM"/>
    <property type="match status" value="1"/>
</dbReference>
<evidence type="ECO:0000256" key="12">
    <source>
        <dbReference type="RuleBase" id="RU000304"/>
    </source>
</evidence>
<dbReference type="OrthoDB" id="354826at2759"/>
<keyword evidence="16" id="KW-1185">Reference proteome</keyword>
<dbReference type="PANTHER" id="PTHR24351">
    <property type="entry name" value="RIBOSOMAL PROTEIN S6 KINASE"/>
    <property type="match status" value="1"/>
</dbReference>
<reference evidence="15" key="1">
    <citation type="submission" date="2021-01" db="EMBL/GenBank/DDBJ databases">
        <authorList>
            <consortium name="Genoscope - CEA"/>
            <person name="William W."/>
        </authorList>
    </citation>
    <scope>NUCLEOTIDE SEQUENCE</scope>
</reference>
<dbReference type="EMBL" id="CAJJDN010000122">
    <property type="protein sequence ID" value="CAD8119642.1"/>
    <property type="molecule type" value="Genomic_DNA"/>
</dbReference>
<comment type="catalytic activity">
    <reaction evidence="10">
        <text>L-seryl-[protein] + ATP = O-phospho-L-seryl-[protein] + ADP + H(+)</text>
        <dbReference type="Rhea" id="RHEA:17989"/>
        <dbReference type="Rhea" id="RHEA-COMP:9863"/>
        <dbReference type="Rhea" id="RHEA-COMP:11604"/>
        <dbReference type="ChEBI" id="CHEBI:15378"/>
        <dbReference type="ChEBI" id="CHEBI:29999"/>
        <dbReference type="ChEBI" id="CHEBI:30616"/>
        <dbReference type="ChEBI" id="CHEBI:83421"/>
        <dbReference type="ChEBI" id="CHEBI:456216"/>
        <dbReference type="EC" id="2.7.11.1"/>
    </reaction>
</comment>
<feature type="domain" description="Protein kinase" evidence="14">
    <location>
        <begin position="47"/>
        <end position="303"/>
    </location>
</feature>
<comment type="caution">
    <text evidence="15">The sequence shown here is derived from an EMBL/GenBank/DDBJ whole genome shotgun (WGS) entry which is preliminary data.</text>
</comment>
<evidence type="ECO:0000256" key="10">
    <source>
        <dbReference type="ARBA" id="ARBA00048679"/>
    </source>
</evidence>
<sequence length="373" mass="42665">MGNMCEAGSSPTRMSSLDKFEVQPVFDESPTIQSASPKRRKVNRDDFLNLGLIGKGAFGSVYKIMKKDNGQIYAMKELKKQTLTDHNLETVNFLERFVLKTSECPFIVKLRYAFQTSSRCYFVMDYVSGGDLHRILKKNGALPEKIVKFLIAEIILALEYLHTQLKIIYRDLKPENILLTETGHIKLTDFGLATYIKDEHTYTIAGTPEYLAPEIIARSGHTYEVDFWTLGILIYEMLSGYAPFTCEDRNVCTIQNLIMQNKPIYSPKISSNARNLISSLLRFNPKERLGAKSFNDLKRHNFFQNINFEALSQCQLQSPLETVAQKSKVEQEESLTPIKNEDKPQNSSPPNWQPIHDFSYDPHLDNEINTQNG</sequence>
<evidence type="ECO:0000256" key="8">
    <source>
        <dbReference type="ARBA" id="ARBA00022840"/>
    </source>
</evidence>
<keyword evidence="3 12" id="KW-0723">Serine/threonine-protein kinase</keyword>
<evidence type="ECO:0000256" key="3">
    <source>
        <dbReference type="ARBA" id="ARBA00022527"/>
    </source>
</evidence>
<keyword evidence="5" id="KW-0808">Transferase</keyword>
<dbReference type="InterPro" id="IPR000719">
    <property type="entry name" value="Prot_kinase_dom"/>
</dbReference>
<dbReference type="Proteomes" id="UP000692954">
    <property type="component" value="Unassembled WGS sequence"/>
</dbReference>
<organism evidence="15 16">
    <name type="scientific">Paramecium sonneborni</name>
    <dbReference type="NCBI Taxonomy" id="65129"/>
    <lineage>
        <taxon>Eukaryota</taxon>
        <taxon>Sar</taxon>
        <taxon>Alveolata</taxon>
        <taxon>Ciliophora</taxon>
        <taxon>Intramacronucleata</taxon>
        <taxon>Oligohymenophorea</taxon>
        <taxon>Peniculida</taxon>
        <taxon>Parameciidae</taxon>
        <taxon>Paramecium</taxon>
    </lineage>
</organism>
<dbReference type="EC" id="2.7.11.1" evidence="2"/>
<evidence type="ECO:0000256" key="9">
    <source>
        <dbReference type="ARBA" id="ARBA00047899"/>
    </source>
</evidence>
<accession>A0A8S1QWR8</accession>
<feature type="region of interest" description="Disordered" evidence="13">
    <location>
        <begin position="325"/>
        <end position="373"/>
    </location>
</feature>
<evidence type="ECO:0000256" key="13">
    <source>
        <dbReference type="SAM" id="MobiDB-lite"/>
    </source>
</evidence>
<evidence type="ECO:0000259" key="14">
    <source>
        <dbReference type="PROSITE" id="PS50011"/>
    </source>
</evidence>
<dbReference type="GO" id="GO:0004674">
    <property type="term" value="F:protein serine/threonine kinase activity"/>
    <property type="evidence" value="ECO:0007669"/>
    <property type="project" value="UniProtKB-KW"/>
</dbReference>
<evidence type="ECO:0000313" key="16">
    <source>
        <dbReference type="Proteomes" id="UP000692954"/>
    </source>
</evidence>
<dbReference type="PROSITE" id="PS00107">
    <property type="entry name" value="PROTEIN_KINASE_ATP"/>
    <property type="match status" value="1"/>
</dbReference>
<comment type="catalytic activity">
    <reaction evidence="9">
        <text>L-threonyl-[protein] + ATP = O-phospho-L-threonyl-[protein] + ADP + H(+)</text>
        <dbReference type="Rhea" id="RHEA:46608"/>
        <dbReference type="Rhea" id="RHEA-COMP:11060"/>
        <dbReference type="Rhea" id="RHEA-COMP:11605"/>
        <dbReference type="ChEBI" id="CHEBI:15378"/>
        <dbReference type="ChEBI" id="CHEBI:30013"/>
        <dbReference type="ChEBI" id="CHEBI:30616"/>
        <dbReference type="ChEBI" id="CHEBI:61977"/>
        <dbReference type="ChEBI" id="CHEBI:456216"/>
        <dbReference type="EC" id="2.7.11.1"/>
    </reaction>
</comment>
<evidence type="ECO:0000256" key="11">
    <source>
        <dbReference type="PROSITE-ProRule" id="PRU10141"/>
    </source>
</evidence>
<dbReference type="InterPro" id="IPR008271">
    <property type="entry name" value="Ser/Thr_kinase_AS"/>
</dbReference>
<protein>
    <recommendedName>
        <fullName evidence="2">non-specific serine/threonine protein kinase</fullName>
        <ecNumber evidence="2">2.7.11.1</ecNumber>
    </recommendedName>
</protein>
<evidence type="ECO:0000256" key="1">
    <source>
        <dbReference type="ARBA" id="ARBA00009903"/>
    </source>
</evidence>
<keyword evidence="4" id="KW-0597">Phosphoprotein</keyword>
<proteinExistence type="inferred from homology"/>
<evidence type="ECO:0000256" key="2">
    <source>
        <dbReference type="ARBA" id="ARBA00012513"/>
    </source>
</evidence>
<dbReference type="SMART" id="SM00220">
    <property type="entry name" value="S_TKc"/>
    <property type="match status" value="1"/>
</dbReference>
<evidence type="ECO:0000256" key="6">
    <source>
        <dbReference type="ARBA" id="ARBA00022741"/>
    </source>
</evidence>
<dbReference type="GO" id="GO:0005524">
    <property type="term" value="F:ATP binding"/>
    <property type="evidence" value="ECO:0007669"/>
    <property type="project" value="UniProtKB-UniRule"/>
</dbReference>
<feature type="binding site" evidence="11">
    <location>
        <position position="76"/>
    </location>
    <ligand>
        <name>ATP</name>
        <dbReference type="ChEBI" id="CHEBI:30616"/>
    </ligand>
</feature>
<dbReference type="FunFam" id="1.10.510.10:FF:000210">
    <property type="entry name" value="Non-specific serine/threonine protein kinase"/>
    <property type="match status" value="1"/>
</dbReference>
<keyword evidence="6 11" id="KW-0547">Nucleotide-binding</keyword>
<keyword evidence="7" id="KW-0418">Kinase</keyword>
<evidence type="ECO:0000313" key="15">
    <source>
        <dbReference type="EMBL" id="CAD8119642.1"/>
    </source>
</evidence>